<proteinExistence type="predicted"/>
<evidence type="ECO:0000313" key="2">
    <source>
        <dbReference type="Proteomes" id="UP001055940"/>
    </source>
</evidence>
<organism evidence="1 2">
    <name type="scientific">Nocardiopsis exhalans</name>
    <dbReference type="NCBI Taxonomy" id="163604"/>
    <lineage>
        <taxon>Bacteria</taxon>
        <taxon>Bacillati</taxon>
        <taxon>Actinomycetota</taxon>
        <taxon>Actinomycetes</taxon>
        <taxon>Streptosporangiales</taxon>
        <taxon>Nocardiopsidaceae</taxon>
        <taxon>Nocardiopsis</taxon>
    </lineage>
</organism>
<dbReference type="EMBL" id="CP099837">
    <property type="protein sequence ID" value="USY19686.1"/>
    <property type="molecule type" value="Genomic_DNA"/>
</dbReference>
<name>A0ABY5D7G9_9ACTN</name>
<accession>A0ABY5D7G9</accession>
<gene>
    <name evidence="1" type="ORF">NE857_31405</name>
</gene>
<dbReference type="RefSeq" id="WP_254418878.1">
    <property type="nucleotide sequence ID" value="NZ_CP099837.1"/>
</dbReference>
<reference evidence="1" key="1">
    <citation type="submission" date="2022-06" db="EMBL/GenBank/DDBJ databases">
        <authorList>
            <person name="Ping M."/>
        </authorList>
    </citation>
    <scope>NUCLEOTIDE SEQUENCE</scope>
    <source>
        <strain evidence="1">JCM11759T</strain>
    </source>
</reference>
<protein>
    <submittedName>
        <fullName evidence="1">Uncharacterized protein</fullName>
    </submittedName>
</protein>
<keyword evidence="2" id="KW-1185">Reference proteome</keyword>
<sequence length="90" mass="9910">MAHPDPARRSQIASMAAHVSWARTPIRAERTRAATRASQARFEKQVDPDGLMAPADRAAAADSAMRAHRRAMAKKRWDAYRADQAAKKAA</sequence>
<dbReference type="Proteomes" id="UP001055940">
    <property type="component" value="Chromosome"/>
</dbReference>
<evidence type="ECO:0000313" key="1">
    <source>
        <dbReference type="EMBL" id="USY19686.1"/>
    </source>
</evidence>